<gene>
    <name evidence="3" type="ORF">SAMN05443574_11324</name>
</gene>
<proteinExistence type="predicted"/>
<evidence type="ECO:0000259" key="2">
    <source>
        <dbReference type="Pfam" id="PF18545"/>
    </source>
</evidence>
<organism evidence="3 4">
    <name type="scientific">Haloarcula vallismortis</name>
    <name type="common">Halobacterium vallismortis</name>
    <dbReference type="NCBI Taxonomy" id="28442"/>
    <lineage>
        <taxon>Archaea</taxon>
        <taxon>Methanobacteriati</taxon>
        <taxon>Methanobacteriota</taxon>
        <taxon>Stenosarchaea group</taxon>
        <taxon>Halobacteria</taxon>
        <taxon>Halobacteriales</taxon>
        <taxon>Haloarculaceae</taxon>
        <taxon>Haloarcula</taxon>
    </lineage>
</organism>
<feature type="compositionally biased region" description="Basic and acidic residues" evidence="1">
    <location>
        <begin position="1"/>
        <end position="14"/>
    </location>
</feature>
<feature type="region of interest" description="Disordered" evidence="1">
    <location>
        <begin position="1"/>
        <end position="24"/>
    </location>
</feature>
<evidence type="ECO:0000256" key="1">
    <source>
        <dbReference type="SAM" id="MobiDB-lite"/>
    </source>
</evidence>
<feature type="domain" description="Halobacterial output" evidence="2">
    <location>
        <begin position="34"/>
        <end position="109"/>
    </location>
</feature>
<feature type="compositionally biased region" description="Polar residues" evidence="1">
    <location>
        <begin position="15"/>
        <end position="24"/>
    </location>
</feature>
<dbReference type="Pfam" id="PF18545">
    <property type="entry name" value="HalOD1"/>
    <property type="match status" value="1"/>
</dbReference>
<dbReference type="AlphaFoldDB" id="A0A1H2YLK3"/>
<evidence type="ECO:0000313" key="3">
    <source>
        <dbReference type="EMBL" id="SDX06093.1"/>
    </source>
</evidence>
<evidence type="ECO:0000313" key="4">
    <source>
        <dbReference type="Proteomes" id="UP000182573"/>
    </source>
</evidence>
<dbReference type="InterPro" id="IPR040624">
    <property type="entry name" value="HalOD1"/>
</dbReference>
<name>A0A1H2YLK3_HALVA</name>
<dbReference type="EMBL" id="FNOF01000013">
    <property type="protein sequence ID" value="SDX06093.1"/>
    <property type="molecule type" value="Genomic_DNA"/>
</dbReference>
<sequence>MTDESQTKEADRDTSQSVAPDSTLTEVWYDPTSEQELAVVIVQAIADQTDREAKPYRGLPMHDYIDIDAIETLLFGTQPNQSTGPATQTITFQYQNILVTVRADGLIQLSAVDNNCRRQS</sequence>
<reference evidence="3 4" key="1">
    <citation type="submission" date="2016-10" db="EMBL/GenBank/DDBJ databases">
        <authorList>
            <person name="de Groot N.N."/>
        </authorList>
    </citation>
    <scope>NUCLEOTIDE SEQUENCE [LARGE SCALE GENOMIC DNA]</scope>
    <source>
        <strain evidence="3 4">DSM 3756</strain>
    </source>
</reference>
<accession>A0A1H2YLK3</accession>
<dbReference type="Proteomes" id="UP000182573">
    <property type="component" value="Unassembled WGS sequence"/>
</dbReference>
<dbReference type="RefSeq" id="WP_004515808.1">
    <property type="nucleotide sequence ID" value="NZ_FNOF01000013.1"/>
</dbReference>
<protein>
    <recommendedName>
        <fullName evidence="2">Halobacterial output domain-containing protein</fullName>
    </recommendedName>
</protein>